<dbReference type="Pfam" id="PF02873">
    <property type="entry name" value="MurB_C"/>
    <property type="match status" value="1"/>
</dbReference>
<dbReference type="PROSITE" id="PS51387">
    <property type="entry name" value="FAD_PCMH"/>
    <property type="match status" value="1"/>
</dbReference>
<dbReference type="Gene3D" id="3.30.43.10">
    <property type="entry name" value="Uridine Diphospho-n-acetylenolpyruvylglucosamine Reductase, domain 2"/>
    <property type="match status" value="1"/>
</dbReference>
<evidence type="ECO:0000256" key="8">
    <source>
        <dbReference type="ARBA" id="ARBA00022618"/>
    </source>
</evidence>
<comment type="pathway">
    <text evidence="4 19">Cell wall biogenesis; peptidoglycan biosynthesis.</text>
</comment>
<comment type="catalytic activity">
    <reaction evidence="18 19">
        <text>UDP-N-acetyl-alpha-D-muramate + NADP(+) = UDP-N-acetyl-3-O-(1-carboxyvinyl)-alpha-D-glucosamine + NADPH + H(+)</text>
        <dbReference type="Rhea" id="RHEA:12248"/>
        <dbReference type="ChEBI" id="CHEBI:15378"/>
        <dbReference type="ChEBI" id="CHEBI:57783"/>
        <dbReference type="ChEBI" id="CHEBI:58349"/>
        <dbReference type="ChEBI" id="CHEBI:68483"/>
        <dbReference type="ChEBI" id="CHEBI:70757"/>
        <dbReference type="EC" id="1.3.1.98"/>
    </reaction>
</comment>
<dbReference type="HAMAP" id="MF_00037">
    <property type="entry name" value="MurB"/>
    <property type="match status" value="1"/>
</dbReference>
<dbReference type="PANTHER" id="PTHR21071:SF4">
    <property type="entry name" value="UDP-N-ACETYLENOLPYRUVOYLGLUCOSAMINE REDUCTASE"/>
    <property type="match status" value="1"/>
</dbReference>
<feature type="active site" description="Proton donor" evidence="19">
    <location>
        <position position="222"/>
    </location>
</feature>
<evidence type="ECO:0000256" key="18">
    <source>
        <dbReference type="ARBA" id="ARBA00048914"/>
    </source>
</evidence>
<dbReference type="GO" id="GO:0008762">
    <property type="term" value="F:UDP-N-acetylmuramate dehydrogenase activity"/>
    <property type="evidence" value="ECO:0007669"/>
    <property type="project" value="UniProtKB-EC"/>
</dbReference>
<dbReference type="EMBL" id="JADWOX010000034">
    <property type="protein sequence ID" value="MBI1687007.1"/>
    <property type="molecule type" value="Genomic_DNA"/>
</dbReference>
<evidence type="ECO:0000256" key="7">
    <source>
        <dbReference type="ARBA" id="ARBA00022490"/>
    </source>
</evidence>
<keyword evidence="12 19" id="KW-0133">Cell shape</keyword>
<proteinExistence type="inferred from homology"/>
<feature type="active site" evidence="19">
    <location>
        <position position="297"/>
    </location>
</feature>
<evidence type="ECO:0000256" key="4">
    <source>
        <dbReference type="ARBA" id="ARBA00004752"/>
    </source>
</evidence>
<dbReference type="InterPro" id="IPR011601">
    <property type="entry name" value="MurB_C"/>
</dbReference>
<evidence type="ECO:0000313" key="22">
    <source>
        <dbReference type="Proteomes" id="UP000639859"/>
    </source>
</evidence>
<evidence type="ECO:0000256" key="2">
    <source>
        <dbReference type="ARBA" id="ARBA00003921"/>
    </source>
</evidence>
<dbReference type="SUPFAM" id="SSF56194">
    <property type="entry name" value="Uridine diphospho-N-Acetylenolpyruvylglucosamine reductase, MurB, C-terminal domain"/>
    <property type="match status" value="1"/>
</dbReference>
<dbReference type="Gene3D" id="3.30.465.10">
    <property type="match status" value="1"/>
</dbReference>
<dbReference type="InterPro" id="IPR036318">
    <property type="entry name" value="FAD-bd_PCMH-like_sf"/>
</dbReference>
<gene>
    <name evidence="19 21" type="primary">murB</name>
    <name evidence="21" type="ORF">I4Q42_25330</name>
</gene>
<evidence type="ECO:0000256" key="9">
    <source>
        <dbReference type="ARBA" id="ARBA00022630"/>
    </source>
</evidence>
<keyword evidence="15 19" id="KW-0131">Cell cycle</keyword>
<dbReference type="Proteomes" id="UP000639859">
    <property type="component" value="Unassembled WGS sequence"/>
</dbReference>
<name>A0ABS0T836_9CAUL</name>
<evidence type="ECO:0000256" key="17">
    <source>
        <dbReference type="ARBA" id="ARBA00031026"/>
    </source>
</evidence>
<evidence type="ECO:0000256" key="10">
    <source>
        <dbReference type="ARBA" id="ARBA00022827"/>
    </source>
</evidence>
<evidence type="ECO:0000259" key="20">
    <source>
        <dbReference type="PROSITE" id="PS51387"/>
    </source>
</evidence>
<evidence type="ECO:0000256" key="13">
    <source>
        <dbReference type="ARBA" id="ARBA00022984"/>
    </source>
</evidence>
<keyword evidence="16 19" id="KW-0961">Cell wall biogenesis/degradation</keyword>
<keyword evidence="7 19" id="KW-0963">Cytoplasm</keyword>
<keyword evidence="13 19" id="KW-0573">Peptidoglycan synthesis</keyword>
<evidence type="ECO:0000256" key="11">
    <source>
        <dbReference type="ARBA" id="ARBA00022857"/>
    </source>
</evidence>
<keyword evidence="22" id="KW-1185">Reference proteome</keyword>
<evidence type="ECO:0000256" key="19">
    <source>
        <dbReference type="HAMAP-Rule" id="MF_00037"/>
    </source>
</evidence>
<comment type="subcellular location">
    <subcellularLocation>
        <location evidence="3 19">Cytoplasm</location>
    </subcellularLocation>
</comment>
<feature type="domain" description="FAD-binding PCMH-type" evidence="20">
    <location>
        <begin position="27"/>
        <end position="193"/>
    </location>
</feature>
<keyword evidence="11 19" id="KW-0521">NADP</keyword>
<dbReference type="EC" id="1.3.1.98" evidence="5 19"/>
<keyword evidence="9 19" id="KW-0285">Flavoprotein</keyword>
<dbReference type="InterPro" id="IPR016169">
    <property type="entry name" value="FAD-bd_PCMH_sub2"/>
</dbReference>
<evidence type="ECO:0000256" key="1">
    <source>
        <dbReference type="ARBA" id="ARBA00001974"/>
    </source>
</evidence>
<evidence type="ECO:0000256" key="12">
    <source>
        <dbReference type="ARBA" id="ARBA00022960"/>
    </source>
</evidence>
<dbReference type="SUPFAM" id="SSF56176">
    <property type="entry name" value="FAD-binding/transporter-associated domain-like"/>
    <property type="match status" value="1"/>
</dbReference>
<comment type="function">
    <text evidence="2 19">Cell wall formation.</text>
</comment>
<dbReference type="InterPro" id="IPR006094">
    <property type="entry name" value="Oxid_FAD_bind_N"/>
</dbReference>
<dbReference type="PANTHER" id="PTHR21071">
    <property type="entry name" value="UDP-N-ACETYLENOLPYRUVOYLGLUCOSAMINE REDUCTASE"/>
    <property type="match status" value="1"/>
</dbReference>
<evidence type="ECO:0000313" key="21">
    <source>
        <dbReference type="EMBL" id="MBI1687007.1"/>
    </source>
</evidence>
<dbReference type="Pfam" id="PF01565">
    <property type="entry name" value="FAD_binding_4"/>
    <property type="match status" value="1"/>
</dbReference>
<dbReference type="InterPro" id="IPR003170">
    <property type="entry name" value="MurB"/>
</dbReference>
<keyword evidence="14 19" id="KW-0560">Oxidoreductase</keyword>
<keyword evidence="8 19" id="KW-0132">Cell division</keyword>
<evidence type="ECO:0000256" key="3">
    <source>
        <dbReference type="ARBA" id="ARBA00004496"/>
    </source>
</evidence>
<evidence type="ECO:0000256" key="15">
    <source>
        <dbReference type="ARBA" id="ARBA00023306"/>
    </source>
</evidence>
<evidence type="ECO:0000256" key="16">
    <source>
        <dbReference type="ARBA" id="ARBA00023316"/>
    </source>
</evidence>
<evidence type="ECO:0000256" key="6">
    <source>
        <dbReference type="ARBA" id="ARBA00015188"/>
    </source>
</evidence>
<accession>A0ABS0T836</accession>
<protein>
    <recommendedName>
        <fullName evidence="6 19">UDP-N-acetylenolpyruvoylglucosamine reductase</fullName>
        <ecNumber evidence="5 19">1.3.1.98</ecNumber>
    </recommendedName>
    <alternativeName>
        <fullName evidence="17 19">UDP-N-acetylmuramate dehydrogenase</fullName>
    </alternativeName>
</protein>
<evidence type="ECO:0000256" key="5">
    <source>
        <dbReference type="ARBA" id="ARBA00012518"/>
    </source>
</evidence>
<dbReference type="InterPro" id="IPR016167">
    <property type="entry name" value="FAD-bd_PCMH_sub1"/>
</dbReference>
<dbReference type="InterPro" id="IPR016166">
    <property type="entry name" value="FAD-bd_PCMH"/>
</dbReference>
<dbReference type="Gene3D" id="3.90.78.10">
    <property type="entry name" value="UDP-N-acetylenolpyruvoylglucosamine reductase, C-terminal domain"/>
    <property type="match status" value="1"/>
</dbReference>
<dbReference type="NCBIfam" id="TIGR00179">
    <property type="entry name" value="murB"/>
    <property type="match status" value="1"/>
</dbReference>
<dbReference type="InterPro" id="IPR036635">
    <property type="entry name" value="MurB_C_sf"/>
</dbReference>
<reference evidence="21 22" key="1">
    <citation type="submission" date="2020-11" db="EMBL/GenBank/DDBJ databases">
        <title>genome sequence of strain KACC 18849.</title>
        <authorList>
            <person name="Gao J."/>
            <person name="Zhang X."/>
        </authorList>
    </citation>
    <scope>NUCLEOTIDE SEQUENCE [LARGE SCALE GENOMIC DNA]</scope>
    <source>
        <strain evidence="21 22">KACC 18849</strain>
    </source>
</reference>
<organism evidence="21 22">
    <name type="scientific">Caulobacter hibisci</name>
    <dbReference type="NCBI Taxonomy" id="2035993"/>
    <lineage>
        <taxon>Bacteria</taxon>
        <taxon>Pseudomonadati</taxon>
        <taxon>Pseudomonadota</taxon>
        <taxon>Alphaproteobacteria</taxon>
        <taxon>Caulobacterales</taxon>
        <taxon>Caulobacteraceae</taxon>
        <taxon>Caulobacter</taxon>
    </lineage>
</organism>
<comment type="similarity">
    <text evidence="19">Belongs to the MurB family.</text>
</comment>
<feature type="active site" evidence="19">
    <location>
        <position position="172"/>
    </location>
</feature>
<sequence length="327" mass="34728">MDAVVAGLARDEFQYDAPLSKLSRWRIGGAADLVVTPASRDALARTLRAAARSGLPHVVIGDGSNLLFDDAGFRGVVVQIGRALGGVSFGSDGEVTVGAGHWVPHFVHATINQGLAGAIHAIGIPGTVGGLVAMNGGSQRKGIGEHLIAAEVIDFDGNVRWLQQEELDFSYRHSRLQDGALVLVSARFRFEPGDARALRREAVEIMRSRRAKFPKVRANCGSVFVSDPRLYSLIGPPGLAIERAGLKGLAAGDAQISPEHANFIVNNGQARSVDVLALIAAARRRVFELTGVAMLAEVRHLSPVGQLRPAHELADQFGPLPLENGND</sequence>
<comment type="caution">
    <text evidence="21">The sequence shown here is derived from an EMBL/GenBank/DDBJ whole genome shotgun (WGS) entry which is preliminary data.</text>
</comment>
<evidence type="ECO:0000256" key="14">
    <source>
        <dbReference type="ARBA" id="ARBA00023002"/>
    </source>
</evidence>
<comment type="cofactor">
    <cofactor evidence="1 19">
        <name>FAD</name>
        <dbReference type="ChEBI" id="CHEBI:57692"/>
    </cofactor>
</comment>
<keyword evidence="10 19" id="KW-0274">FAD</keyword>
<dbReference type="NCBIfam" id="NF010480">
    <property type="entry name" value="PRK13905.1"/>
    <property type="match status" value="1"/>
</dbReference>